<comment type="similarity">
    <text evidence="2">Belongs to the SNAP family.</text>
</comment>
<feature type="compositionally biased region" description="Polar residues" evidence="9">
    <location>
        <begin position="285"/>
        <end position="295"/>
    </location>
</feature>
<protein>
    <recommendedName>
        <fullName evidence="7">Gamma-soluble NSF attachment protein</fullName>
    </recommendedName>
    <alternativeName>
        <fullName evidence="8">N-ethylmaleimide-sensitive factor attachment protein gamma</fullName>
    </alternativeName>
</protein>
<sequence length="498" mass="53730">MSSLQQSKCTEAAAQLKQAEKALAKRSFFRGSPDYLSAAPLLDKAGELYRLGGDFEASKQAFTRCADAQQHNQSPFRAAQAWENVAKTALQQLKTERSGASSAQQRTAEARKAYETASGCYVDMGELGKAADALVKGAQACETQGSNVDDVLPLYWRACDLLEAQDKPHFAVETFRKTLSFLVKHARYNDAVKLLDRMVTLYEVMDQRHNDDTFLSSNDCALAEDLVRAFKMGNEDLLQATVRKPGFMALDNQIGRICRKLSVYGAGDAPSVQPQHRRPAPSDGGMQQQQSSKQRNPFAPSARAAPPQRNPFAPSSRTPGAVPAPAPVQASSLNSEYDVRSEAPTASSSDLRDSEYDAALAAALGEVSVAKEKRKPSAPALEPVSHVYEEFASSTKQSVAKETNAPSTVLSPRSPDLPPSPPLVHADRNTRMDYDFDELEFAMPDSLEFSMSPSGAPGDSGYSDSFEAAAAPAPKAETSKPAPKPAAPPADDDMFDLT</sequence>
<dbReference type="PANTHER" id="PTHR13768:SF2">
    <property type="entry name" value="GAMMA-SOLUBLE NSF ATTACHMENT PROTEIN"/>
    <property type="match status" value="1"/>
</dbReference>
<feature type="compositionally biased region" description="Basic and acidic residues" evidence="9">
    <location>
        <begin position="425"/>
        <end position="434"/>
    </location>
</feature>
<keyword evidence="3" id="KW-0813">Transport</keyword>
<gene>
    <name evidence="11" type="ORF">BBI17_001552</name>
    <name evidence="12" type="ORF">BBO99_00001781</name>
    <name evidence="10" type="ORF">JM18_001451</name>
</gene>
<dbReference type="Gene3D" id="1.25.40.10">
    <property type="entry name" value="Tetratricopeptide repeat domain"/>
    <property type="match status" value="1"/>
</dbReference>
<reference evidence="13 14" key="2">
    <citation type="submission" date="2018-07" db="EMBL/GenBank/DDBJ databases">
        <title>Genome sequencing of oomycete isolates from Chile give support for New Zealand origin for Phytophthora kernoviae and make available the first Nothophytophthora sp. genome.</title>
        <authorList>
            <person name="Studholme D.J."/>
            <person name="Sanfuentes E."/>
            <person name="Panda P."/>
            <person name="Hill R."/>
            <person name="Sambles C."/>
            <person name="Grant M."/>
            <person name="Williams N.M."/>
            <person name="Mcdougal R.L."/>
        </authorList>
    </citation>
    <scope>NUCLEOTIDE SEQUENCE [LARGE SCALE GENOMIC DNA]</scope>
    <source>
        <strain evidence="11">Chile2</strain>
        <strain evidence="12">Chile4</strain>
    </source>
</reference>
<evidence type="ECO:0000313" key="14">
    <source>
        <dbReference type="Proteomes" id="UP000285883"/>
    </source>
</evidence>
<evidence type="ECO:0000256" key="5">
    <source>
        <dbReference type="ARBA" id="ARBA00022927"/>
    </source>
</evidence>
<dbReference type="PANTHER" id="PTHR13768">
    <property type="entry name" value="SOLUBLE NSF ATTACHMENT PROTEIN SNAP"/>
    <property type="match status" value="1"/>
</dbReference>
<dbReference type="GO" id="GO:0005483">
    <property type="term" value="F:soluble NSF attachment protein activity"/>
    <property type="evidence" value="ECO:0007669"/>
    <property type="project" value="TreeGrafter"/>
</dbReference>
<keyword evidence="6" id="KW-0472">Membrane</keyword>
<feature type="compositionally biased region" description="Low complexity" evidence="9">
    <location>
        <begin position="468"/>
        <end position="481"/>
    </location>
</feature>
<proteinExistence type="inferred from homology"/>
<dbReference type="Proteomes" id="UP000285624">
    <property type="component" value="Unassembled WGS sequence"/>
</dbReference>
<dbReference type="EMBL" id="JPWU03000013">
    <property type="protein sequence ID" value="KAG2532067.1"/>
    <property type="molecule type" value="Genomic_DNA"/>
</dbReference>
<dbReference type="Pfam" id="PF14938">
    <property type="entry name" value="SNAP"/>
    <property type="match status" value="1"/>
</dbReference>
<keyword evidence="5" id="KW-0653">Protein transport</keyword>
<evidence type="ECO:0000256" key="4">
    <source>
        <dbReference type="ARBA" id="ARBA00022892"/>
    </source>
</evidence>
<dbReference type="EMBL" id="MAYM02001057">
    <property type="protein sequence ID" value="RLN27196.1"/>
    <property type="molecule type" value="Genomic_DNA"/>
</dbReference>
<dbReference type="GO" id="GO:0005774">
    <property type="term" value="C:vacuolar membrane"/>
    <property type="evidence" value="ECO:0007669"/>
    <property type="project" value="TreeGrafter"/>
</dbReference>
<evidence type="ECO:0000256" key="3">
    <source>
        <dbReference type="ARBA" id="ARBA00022448"/>
    </source>
</evidence>
<dbReference type="InterPro" id="IPR000744">
    <property type="entry name" value="NSF_attach"/>
</dbReference>
<dbReference type="GO" id="GO:0019905">
    <property type="term" value="F:syntaxin binding"/>
    <property type="evidence" value="ECO:0007669"/>
    <property type="project" value="TreeGrafter"/>
</dbReference>
<evidence type="ECO:0000256" key="1">
    <source>
        <dbReference type="ARBA" id="ARBA00004170"/>
    </source>
</evidence>
<dbReference type="SUPFAM" id="SSF48452">
    <property type="entry name" value="TPR-like"/>
    <property type="match status" value="1"/>
</dbReference>
<feature type="compositionally biased region" description="Polar residues" evidence="9">
    <location>
        <begin position="392"/>
        <end position="409"/>
    </location>
</feature>
<reference evidence="10" key="1">
    <citation type="journal article" date="2015" name="Genom Data">
        <title>Genome sequences of six Phytophthora species associated with forests in New Zealand.</title>
        <authorList>
            <person name="Studholme D.J."/>
            <person name="McDougal R.L."/>
            <person name="Sambles C."/>
            <person name="Hansen E."/>
            <person name="Hardy G."/>
            <person name="Grant M."/>
            <person name="Ganley R.J."/>
            <person name="Williams N.M."/>
        </authorList>
    </citation>
    <scope>NUCLEOTIDE SEQUENCE</scope>
    <source>
        <strain evidence="10">NZFS 3630</strain>
    </source>
</reference>
<keyword evidence="4" id="KW-0931">ER-Golgi transport</keyword>
<organism evidence="12 13">
    <name type="scientific">Phytophthora kernoviae</name>
    <dbReference type="NCBI Taxonomy" id="325452"/>
    <lineage>
        <taxon>Eukaryota</taxon>
        <taxon>Sar</taxon>
        <taxon>Stramenopiles</taxon>
        <taxon>Oomycota</taxon>
        <taxon>Peronosporomycetes</taxon>
        <taxon>Peronosporales</taxon>
        <taxon>Peronosporaceae</taxon>
        <taxon>Phytophthora</taxon>
    </lineage>
</organism>
<name>A0A3R7KXJ5_9STRA</name>
<dbReference type="GO" id="GO:0006886">
    <property type="term" value="P:intracellular protein transport"/>
    <property type="evidence" value="ECO:0007669"/>
    <property type="project" value="InterPro"/>
</dbReference>
<dbReference type="AlphaFoldDB" id="A0A3R7KXJ5"/>
<comment type="subcellular location">
    <subcellularLocation>
        <location evidence="1">Membrane</location>
        <topology evidence="1">Peripheral membrane protein</topology>
    </subcellularLocation>
</comment>
<dbReference type="STRING" id="325452.A0A3R7KXJ5"/>
<dbReference type="Proteomes" id="UP000792063">
    <property type="component" value="Unassembled WGS sequence"/>
</dbReference>
<feature type="region of interest" description="Disordered" evidence="9">
    <location>
        <begin position="268"/>
        <end position="352"/>
    </location>
</feature>
<evidence type="ECO:0000256" key="2">
    <source>
        <dbReference type="ARBA" id="ARBA00010050"/>
    </source>
</evidence>
<evidence type="ECO:0000256" key="9">
    <source>
        <dbReference type="SAM" id="MobiDB-lite"/>
    </source>
</evidence>
<evidence type="ECO:0000256" key="6">
    <source>
        <dbReference type="ARBA" id="ARBA00023136"/>
    </source>
</evidence>
<evidence type="ECO:0000313" key="10">
    <source>
        <dbReference type="EMBL" id="KAG2532067.1"/>
    </source>
</evidence>
<accession>A0A3R7KXJ5</accession>
<evidence type="ECO:0000313" key="13">
    <source>
        <dbReference type="Proteomes" id="UP000285624"/>
    </source>
</evidence>
<dbReference type="InterPro" id="IPR011990">
    <property type="entry name" value="TPR-like_helical_dom_sf"/>
</dbReference>
<reference evidence="10" key="3">
    <citation type="submission" date="2020-06" db="EMBL/GenBank/DDBJ databases">
        <authorList>
            <person name="Studholme D.J."/>
        </authorList>
    </citation>
    <scope>NUCLEOTIDE SEQUENCE</scope>
    <source>
        <strain evidence="10">NZFS 3630</strain>
    </source>
</reference>
<evidence type="ECO:0000256" key="8">
    <source>
        <dbReference type="ARBA" id="ARBA00042485"/>
    </source>
</evidence>
<feature type="compositionally biased region" description="Low complexity" evidence="9">
    <location>
        <begin position="319"/>
        <end position="330"/>
    </location>
</feature>
<dbReference type="GO" id="GO:0016192">
    <property type="term" value="P:vesicle-mediated transport"/>
    <property type="evidence" value="ECO:0007669"/>
    <property type="project" value="UniProtKB-KW"/>
</dbReference>
<dbReference type="GO" id="GO:0031201">
    <property type="term" value="C:SNARE complex"/>
    <property type="evidence" value="ECO:0007669"/>
    <property type="project" value="TreeGrafter"/>
</dbReference>
<evidence type="ECO:0000256" key="7">
    <source>
        <dbReference type="ARBA" id="ARBA00040047"/>
    </source>
</evidence>
<dbReference type="Proteomes" id="UP000285883">
    <property type="component" value="Unassembled WGS sequence"/>
</dbReference>
<evidence type="ECO:0000313" key="12">
    <source>
        <dbReference type="EMBL" id="RLN83808.1"/>
    </source>
</evidence>
<feature type="region of interest" description="Disordered" evidence="9">
    <location>
        <begin position="392"/>
        <end position="498"/>
    </location>
</feature>
<dbReference type="EMBL" id="MBDN02000027">
    <property type="protein sequence ID" value="RLN83808.1"/>
    <property type="molecule type" value="Genomic_DNA"/>
</dbReference>
<evidence type="ECO:0000313" key="11">
    <source>
        <dbReference type="EMBL" id="RLN27196.1"/>
    </source>
</evidence>
<keyword evidence="13" id="KW-1185">Reference proteome</keyword>
<comment type="caution">
    <text evidence="12">The sequence shown here is derived from an EMBL/GenBank/DDBJ whole genome shotgun (WGS) entry which is preliminary data.</text>
</comment>